<dbReference type="OrthoDB" id="2342176at2759"/>
<dbReference type="EMBL" id="ML986582">
    <property type="protein sequence ID" value="KAF2269433.1"/>
    <property type="molecule type" value="Genomic_DNA"/>
</dbReference>
<reference evidence="4" key="1">
    <citation type="journal article" date="2020" name="Stud. Mycol.">
        <title>101 Dothideomycetes genomes: A test case for predicting lifestyles and emergence of pathogens.</title>
        <authorList>
            <person name="Haridas S."/>
            <person name="Albert R."/>
            <person name="Binder M."/>
            <person name="Bloem J."/>
            <person name="LaButti K."/>
            <person name="Salamov A."/>
            <person name="Andreopoulos B."/>
            <person name="Baker S."/>
            <person name="Barry K."/>
            <person name="Bills G."/>
            <person name="Bluhm B."/>
            <person name="Cannon C."/>
            <person name="Castanera R."/>
            <person name="Culley D."/>
            <person name="Daum C."/>
            <person name="Ezra D."/>
            <person name="Gonzalez J."/>
            <person name="Henrissat B."/>
            <person name="Kuo A."/>
            <person name="Liang C."/>
            <person name="Lipzen A."/>
            <person name="Lutzoni F."/>
            <person name="Magnuson J."/>
            <person name="Mondo S."/>
            <person name="Nolan M."/>
            <person name="Ohm R."/>
            <person name="Pangilinan J."/>
            <person name="Park H.-J."/>
            <person name="Ramirez L."/>
            <person name="Alfaro M."/>
            <person name="Sun H."/>
            <person name="Tritt A."/>
            <person name="Yoshinaga Y."/>
            <person name="Zwiers L.-H."/>
            <person name="Turgeon B."/>
            <person name="Goodwin S."/>
            <person name="Spatafora J."/>
            <person name="Crous P."/>
            <person name="Grigoriev I."/>
        </authorList>
    </citation>
    <scope>NUCLEOTIDE SEQUENCE [LARGE SCALE GENOMIC DNA]</scope>
    <source>
        <strain evidence="4">CBS 304.66</strain>
    </source>
</reference>
<name>A0A9P4NA55_9PLEO</name>
<dbReference type="Proteomes" id="UP000800093">
    <property type="component" value="Unassembled WGS sequence"/>
</dbReference>
<evidence type="ECO:0000313" key="4">
    <source>
        <dbReference type="Proteomes" id="UP000800093"/>
    </source>
</evidence>
<feature type="compositionally biased region" description="Low complexity" evidence="1">
    <location>
        <begin position="348"/>
        <end position="367"/>
    </location>
</feature>
<evidence type="ECO:0008006" key="5">
    <source>
        <dbReference type="Google" id="ProtNLM"/>
    </source>
</evidence>
<gene>
    <name evidence="3" type="ORF">CC78DRAFT_539980</name>
</gene>
<dbReference type="AlphaFoldDB" id="A0A9P4NA55"/>
<feature type="signal peptide" evidence="2">
    <location>
        <begin position="1"/>
        <end position="18"/>
    </location>
</feature>
<dbReference type="PANTHER" id="PTHR36182:SF2">
    <property type="entry name" value="LYTIC POLYSACCHARIDE MONOOXYGENASE"/>
    <property type="match status" value="1"/>
</dbReference>
<dbReference type="Gene3D" id="2.70.50.70">
    <property type="match status" value="1"/>
</dbReference>
<evidence type="ECO:0000256" key="1">
    <source>
        <dbReference type="SAM" id="MobiDB-lite"/>
    </source>
</evidence>
<sequence>MHFGQSISVLALAVVAHGHIVMDIPRPYDYDNLNNSPLFEADFPCKQPNGPYTVVEMNHLTSGQQQLVNFKGTAVHGGGSCQFSITTDLKPSRDTKWGVIHTIEGNCPASGMNGQNYPGLDPQHSGKDRYPLVIPPEVPSGQYSLAWTWINQVGGQGEFYMNCAPITVTSDTVADEKSLAYLNSLPPMFVANLQGASQECVTLTGGGKDWVYPDEFKGDSVEKMPGLIPQSWDKTAGCASMTLLGEGSGTMTMPQEATGIDSFPSAPTKAAQDGVIYVVDGEAQPTGGVESPSSPVGGQPIATSAIAVPSNTLDGGVFAPGASSGAEQPQTSFKTVATPTVALPPPTSAVQASVPPTSTGASPSSPSRDGISCPENGKIVCIGTSQWGTCNFGKAVPQALAAGTFCENGTIMAMKLGRRNVHPHFHRRHGSHPF</sequence>
<feature type="chain" id="PRO_5040497014" description="Lytic polysaccharide monooxygenase" evidence="2">
    <location>
        <begin position="19"/>
        <end position="434"/>
    </location>
</feature>
<organism evidence="3 4">
    <name type="scientific">Lojkania enalia</name>
    <dbReference type="NCBI Taxonomy" id="147567"/>
    <lineage>
        <taxon>Eukaryota</taxon>
        <taxon>Fungi</taxon>
        <taxon>Dikarya</taxon>
        <taxon>Ascomycota</taxon>
        <taxon>Pezizomycotina</taxon>
        <taxon>Dothideomycetes</taxon>
        <taxon>Pleosporomycetidae</taxon>
        <taxon>Pleosporales</taxon>
        <taxon>Pleosporales incertae sedis</taxon>
        <taxon>Lojkania</taxon>
    </lineage>
</organism>
<keyword evidence="4" id="KW-1185">Reference proteome</keyword>
<proteinExistence type="predicted"/>
<evidence type="ECO:0000313" key="3">
    <source>
        <dbReference type="EMBL" id="KAF2269433.1"/>
    </source>
</evidence>
<keyword evidence="2" id="KW-0732">Signal</keyword>
<dbReference type="PANTHER" id="PTHR36182">
    <property type="entry name" value="PROTEIN, PUTATIVE (AFU_ORTHOLOGUE AFUA_6G10930)-RELATED"/>
    <property type="match status" value="1"/>
</dbReference>
<comment type="caution">
    <text evidence="3">The sequence shown here is derived from an EMBL/GenBank/DDBJ whole genome shotgun (WGS) entry which is preliminary data.</text>
</comment>
<accession>A0A9P4NA55</accession>
<evidence type="ECO:0000256" key="2">
    <source>
        <dbReference type="SAM" id="SignalP"/>
    </source>
</evidence>
<feature type="region of interest" description="Disordered" evidence="1">
    <location>
        <begin position="338"/>
        <end position="372"/>
    </location>
</feature>
<protein>
    <recommendedName>
        <fullName evidence="5">Lytic polysaccharide monooxygenase</fullName>
    </recommendedName>
</protein>